<evidence type="ECO:0000313" key="1">
    <source>
        <dbReference type="EMBL" id="SFK83837.1"/>
    </source>
</evidence>
<sequence length="82" mass="9295">MSQDKAAIFDQLTLIFQDTFIENSCIFSIDTTRDDVEEWDSLSHIRLLTAIEAGFGIQFDLDEIGSMTDVATIVDLLHEKIK</sequence>
<accession>A0A1I4CUD3</accession>
<dbReference type="Proteomes" id="UP000199533">
    <property type="component" value="Unassembled WGS sequence"/>
</dbReference>
<name>A0A1I4CUD3_9PROT</name>
<evidence type="ECO:0000313" key="2">
    <source>
        <dbReference type="Proteomes" id="UP000199533"/>
    </source>
</evidence>
<dbReference type="SUPFAM" id="SSF47336">
    <property type="entry name" value="ACP-like"/>
    <property type="match status" value="1"/>
</dbReference>
<proteinExistence type="predicted"/>
<organism evidence="1 2">
    <name type="scientific">Nitrosomonas aestuarii</name>
    <dbReference type="NCBI Taxonomy" id="52441"/>
    <lineage>
        <taxon>Bacteria</taxon>
        <taxon>Pseudomonadati</taxon>
        <taxon>Pseudomonadota</taxon>
        <taxon>Betaproteobacteria</taxon>
        <taxon>Nitrosomonadales</taxon>
        <taxon>Nitrosomonadaceae</taxon>
        <taxon>Nitrosomonas</taxon>
    </lineage>
</organism>
<protein>
    <submittedName>
        <fullName evidence="1">Acyl carrier protein</fullName>
    </submittedName>
</protein>
<dbReference type="InterPro" id="IPR036736">
    <property type="entry name" value="ACP-like_sf"/>
</dbReference>
<dbReference type="Gene3D" id="1.10.1200.10">
    <property type="entry name" value="ACP-like"/>
    <property type="match status" value="1"/>
</dbReference>
<gene>
    <name evidence="1" type="ORF">SAMN05216302_101723</name>
</gene>
<dbReference type="EMBL" id="FOSP01000017">
    <property type="protein sequence ID" value="SFK83837.1"/>
    <property type="molecule type" value="Genomic_DNA"/>
</dbReference>
<dbReference type="STRING" id="52441.SAMN05216302_101723"/>
<dbReference type="OrthoDB" id="5326335at2"/>
<reference evidence="2" key="1">
    <citation type="submission" date="2016-10" db="EMBL/GenBank/DDBJ databases">
        <authorList>
            <person name="Varghese N."/>
            <person name="Submissions S."/>
        </authorList>
    </citation>
    <scope>NUCLEOTIDE SEQUENCE [LARGE SCALE GENOMIC DNA]</scope>
    <source>
        <strain evidence="2">Nm69</strain>
    </source>
</reference>
<dbReference type="RefSeq" id="WP_090700229.1">
    <property type="nucleotide sequence ID" value="NZ_FOSP01000017.1"/>
</dbReference>
<keyword evidence="2" id="KW-1185">Reference proteome</keyword>
<dbReference type="AlphaFoldDB" id="A0A1I4CUD3"/>